<accession>A0ABR2BL99</accession>
<organism evidence="1 2">
    <name type="scientific">Hibiscus sabdariffa</name>
    <name type="common">roselle</name>
    <dbReference type="NCBI Taxonomy" id="183260"/>
    <lineage>
        <taxon>Eukaryota</taxon>
        <taxon>Viridiplantae</taxon>
        <taxon>Streptophyta</taxon>
        <taxon>Embryophyta</taxon>
        <taxon>Tracheophyta</taxon>
        <taxon>Spermatophyta</taxon>
        <taxon>Magnoliopsida</taxon>
        <taxon>eudicotyledons</taxon>
        <taxon>Gunneridae</taxon>
        <taxon>Pentapetalae</taxon>
        <taxon>rosids</taxon>
        <taxon>malvids</taxon>
        <taxon>Malvales</taxon>
        <taxon>Malvaceae</taxon>
        <taxon>Malvoideae</taxon>
        <taxon>Hibiscus</taxon>
    </lineage>
</organism>
<gene>
    <name evidence="1" type="ORF">V6N12_074454</name>
</gene>
<evidence type="ECO:0000313" key="1">
    <source>
        <dbReference type="EMBL" id="KAK8507890.1"/>
    </source>
</evidence>
<dbReference type="EMBL" id="JBBPBM010000105">
    <property type="protein sequence ID" value="KAK8507890.1"/>
    <property type="molecule type" value="Genomic_DNA"/>
</dbReference>
<evidence type="ECO:0000313" key="2">
    <source>
        <dbReference type="Proteomes" id="UP001472677"/>
    </source>
</evidence>
<reference evidence="1 2" key="1">
    <citation type="journal article" date="2024" name="G3 (Bethesda)">
        <title>Genome assembly of Hibiscus sabdariffa L. provides insights into metabolisms of medicinal natural products.</title>
        <authorList>
            <person name="Kim T."/>
        </authorList>
    </citation>
    <scope>NUCLEOTIDE SEQUENCE [LARGE SCALE GENOMIC DNA]</scope>
    <source>
        <strain evidence="1">TK-2024</strain>
        <tissue evidence="1">Old leaves</tissue>
    </source>
</reference>
<dbReference type="Proteomes" id="UP001472677">
    <property type="component" value="Unassembled WGS sequence"/>
</dbReference>
<proteinExistence type="predicted"/>
<comment type="caution">
    <text evidence="1">The sequence shown here is derived from an EMBL/GenBank/DDBJ whole genome shotgun (WGS) entry which is preliminary data.</text>
</comment>
<name>A0ABR2BL99_9ROSI</name>
<keyword evidence="2" id="KW-1185">Reference proteome</keyword>
<protein>
    <submittedName>
        <fullName evidence="1">Uncharacterized protein</fullName>
    </submittedName>
</protein>
<sequence length="92" mass="10497">MAVSQPPAIVGARTEELLYTGNKCRHTVDSSSSKHWFFRFCCVLLFHVKEMERAQGSPLFPPPFGNARRPIMPWQLYINVRDGTLMPIHPGK</sequence>